<dbReference type="PANTHER" id="PTHR43625">
    <property type="entry name" value="AFLATOXIN B1 ALDEHYDE REDUCTASE"/>
    <property type="match status" value="1"/>
</dbReference>
<dbReference type="PANTHER" id="PTHR43625:SF78">
    <property type="entry name" value="PYRIDOXAL REDUCTASE-RELATED"/>
    <property type="match status" value="1"/>
</dbReference>
<dbReference type="AlphaFoldDB" id="A0A165AIG3"/>
<evidence type="ECO:0000256" key="1">
    <source>
        <dbReference type="ARBA" id="ARBA00023002"/>
    </source>
</evidence>
<dbReference type="SUPFAM" id="SSF51430">
    <property type="entry name" value="NAD(P)-linked oxidoreductase"/>
    <property type="match status" value="1"/>
</dbReference>
<gene>
    <name evidence="3" type="ORF">SISNIDRAFT_447894</name>
</gene>
<dbReference type="Pfam" id="PF00248">
    <property type="entry name" value="Aldo_ket_red"/>
    <property type="match status" value="1"/>
</dbReference>
<dbReference type="Gene3D" id="3.20.20.100">
    <property type="entry name" value="NADP-dependent oxidoreductase domain"/>
    <property type="match status" value="1"/>
</dbReference>
<evidence type="ECO:0000313" key="3">
    <source>
        <dbReference type="EMBL" id="KZS99049.1"/>
    </source>
</evidence>
<dbReference type="OrthoDB" id="37537at2759"/>
<feature type="domain" description="NADP-dependent oxidoreductase" evidence="2">
    <location>
        <begin position="20"/>
        <end position="320"/>
    </location>
</feature>
<dbReference type="InterPro" id="IPR036812">
    <property type="entry name" value="NAD(P)_OxRdtase_dom_sf"/>
</dbReference>
<evidence type="ECO:0000259" key="2">
    <source>
        <dbReference type="Pfam" id="PF00248"/>
    </source>
</evidence>
<dbReference type="CDD" id="cd19077">
    <property type="entry name" value="AKR_AKR8A1-2"/>
    <property type="match status" value="1"/>
</dbReference>
<protein>
    <submittedName>
        <fullName evidence="3">Aldo/keto reductase</fullName>
    </submittedName>
</protein>
<keyword evidence="1" id="KW-0560">Oxidoreductase</keyword>
<reference evidence="3 4" key="1">
    <citation type="journal article" date="2016" name="Mol. Biol. Evol.">
        <title>Comparative Genomics of Early-Diverging Mushroom-Forming Fungi Provides Insights into the Origins of Lignocellulose Decay Capabilities.</title>
        <authorList>
            <person name="Nagy L.G."/>
            <person name="Riley R."/>
            <person name="Tritt A."/>
            <person name="Adam C."/>
            <person name="Daum C."/>
            <person name="Floudas D."/>
            <person name="Sun H."/>
            <person name="Yadav J.S."/>
            <person name="Pangilinan J."/>
            <person name="Larsson K.H."/>
            <person name="Matsuura K."/>
            <person name="Barry K."/>
            <person name="Labutti K."/>
            <person name="Kuo R."/>
            <person name="Ohm R.A."/>
            <person name="Bhattacharya S.S."/>
            <person name="Shirouzu T."/>
            <person name="Yoshinaga Y."/>
            <person name="Martin F.M."/>
            <person name="Grigoriev I.V."/>
            <person name="Hibbett D.S."/>
        </authorList>
    </citation>
    <scope>NUCLEOTIDE SEQUENCE [LARGE SCALE GENOMIC DNA]</scope>
    <source>
        <strain evidence="3 4">HHB9708</strain>
    </source>
</reference>
<dbReference type="STRING" id="1314777.A0A165AIG3"/>
<evidence type="ECO:0000313" key="4">
    <source>
        <dbReference type="Proteomes" id="UP000076722"/>
    </source>
</evidence>
<accession>A0A165AIG3</accession>
<dbReference type="Proteomes" id="UP000076722">
    <property type="component" value="Unassembled WGS sequence"/>
</dbReference>
<dbReference type="InterPro" id="IPR023210">
    <property type="entry name" value="NADP_OxRdtase_dom"/>
</dbReference>
<dbReference type="GO" id="GO:0005737">
    <property type="term" value="C:cytoplasm"/>
    <property type="evidence" value="ECO:0007669"/>
    <property type="project" value="TreeGrafter"/>
</dbReference>
<sequence>MTISTTTLGGTASNVTVAKVAHGLMQMTWTPSPVSDEQAFEAIKAGIDAAPTGSKVVLNSGEFYGTNPRTSNLELVSWFFEKYPEYADRAFLSVKGGTTATALEPDSSDANLRRSVDTTLEKLRGKKRLDLFQCARVDHRVSIEETIGTLATLVKEGKFDHIGMSECSADTLRRGHAVHPISIVEIEVSPWSYEEETKKVIATAEELGIAVAAYSPLGRGFLTGSIKKPEDLKENDLRRRLDRFKDENLRHNLALVEALTTIAEKKKVTPAQLSIAWVSALGKHVLPLPGSSKASRTLENLSAGDIQLSSAEFAEIQKVIDGHEVKGHRYFGEAINAHLWG</sequence>
<proteinExistence type="predicted"/>
<dbReference type="EMBL" id="KV419394">
    <property type="protein sequence ID" value="KZS99049.1"/>
    <property type="molecule type" value="Genomic_DNA"/>
</dbReference>
<name>A0A165AIG3_9AGAM</name>
<dbReference type="GO" id="GO:0016491">
    <property type="term" value="F:oxidoreductase activity"/>
    <property type="evidence" value="ECO:0007669"/>
    <property type="project" value="UniProtKB-KW"/>
</dbReference>
<dbReference type="InterPro" id="IPR050791">
    <property type="entry name" value="Aldo-Keto_reductase"/>
</dbReference>
<keyword evidence="4" id="KW-1185">Reference proteome</keyword>
<organism evidence="3 4">
    <name type="scientific">Sistotremastrum niveocremeum HHB9708</name>
    <dbReference type="NCBI Taxonomy" id="1314777"/>
    <lineage>
        <taxon>Eukaryota</taxon>
        <taxon>Fungi</taxon>
        <taxon>Dikarya</taxon>
        <taxon>Basidiomycota</taxon>
        <taxon>Agaricomycotina</taxon>
        <taxon>Agaricomycetes</taxon>
        <taxon>Sistotremastrales</taxon>
        <taxon>Sistotremastraceae</taxon>
        <taxon>Sertulicium</taxon>
        <taxon>Sertulicium niveocremeum</taxon>
    </lineage>
</organism>